<feature type="compositionally biased region" description="Low complexity" evidence="7">
    <location>
        <begin position="42"/>
        <end position="53"/>
    </location>
</feature>
<protein>
    <submittedName>
        <fullName evidence="8">3-keto-steroid reductase</fullName>
        <ecNumber evidence="8">1.1.1.270</ecNumber>
    </submittedName>
</protein>
<dbReference type="InterPro" id="IPR051593">
    <property type="entry name" value="Ergosterol_Biosynth_ERG27"/>
</dbReference>
<dbReference type="Proteomes" id="UP001498398">
    <property type="component" value="Unassembled WGS sequence"/>
</dbReference>
<keyword evidence="3" id="KW-0752">Steroid biosynthesis</keyword>
<keyword evidence="5" id="KW-0443">Lipid metabolism</keyword>
<evidence type="ECO:0000256" key="3">
    <source>
        <dbReference type="ARBA" id="ARBA00022955"/>
    </source>
</evidence>
<evidence type="ECO:0000256" key="5">
    <source>
        <dbReference type="ARBA" id="ARBA00023098"/>
    </source>
</evidence>
<organism evidence="8 9">
    <name type="scientific">Marasmiellus scandens</name>
    <dbReference type="NCBI Taxonomy" id="2682957"/>
    <lineage>
        <taxon>Eukaryota</taxon>
        <taxon>Fungi</taxon>
        <taxon>Dikarya</taxon>
        <taxon>Basidiomycota</taxon>
        <taxon>Agaricomycotina</taxon>
        <taxon>Agaricomycetes</taxon>
        <taxon>Agaricomycetidae</taxon>
        <taxon>Agaricales</taxon>
        <taxon>Marasmiineae</taxon>
        <taxon>Omphalotaceae</taxon>
        <taxon>Marasmiellus</taxon>
    </lineage>
</organism>
<feature type="region of interest" description="Disordered" evidence="7">
    <location>
        <begin position="36"/>
        <end position="61"/>
    </location>
</feature>
<keyword evidence="9" id="KW-1185">Reference proteome</keyword>
<reference evidence="8 9" key="1">
    <citation type="submission" date="2024-01" db="EMBL/GenBank/DDBJ databases">
        <title>A draft genome for the cacao thread blight pathogen Marasmiellus scandens.</title>
        <authorList>
            <person name="Baruah I.K."/>
            <person name="Leung J."/>
            <person name="Bukari Y."/>
            <person name="Amoako-Attah I."/>
            <person name="Meinhardt L.W."/>
            <person name="Bailey B.A."/>
            <person name="Cohen S.P."/>
        </authorList>
    </citation>
    <scope>NUCLEOTIDE SEQUENCE [LARGE SCALE GENOMIC DNA]</scope>
    <source>
        <strain evidence="8 9">GH-19</strain>
    </source>
</reference>
<dbReference type="Gene3D" id="3.40.50.720">
    <property type="entry name" value="NAD(P)-binding Rossmann-like Domain"/>
    <property type="match status" value="1"/>
</dbReference>
<accession>A0ABR1K3Q4</accession>
<dbReference type="GO" id="GO:0000253">
    <property type="term" value="F:3-beta-hydroxysteroid 3-dehydrogenase (NADP+) activity"/>
    <property type="evidence" value="ECO:0007669"/>
    <property type="project" value="UniProtKB-EC"/>
</dbReference>
<dbReference type="InterPro" id="IPR036291">
    <property type="entry name" value="NAD(P)-bd_dom_sf"/>
</dbReference>
<dbReference type="PANTHER" id="PTHR43647">
    <property type="entry name" value="DEHYDROGENASE"/>
    <property type="match status" value="1"/>
</dbReference>
<comment type="caution">
    <text evidence="8">The sequence shown here is derived from an EMBL/GenBank/DDBJ whole genome shotgun (WGS) entry which is preliminary data.</text>
</comment>
<evidence type="ECO:0000256" key="2">
    <source>
        <dbReference type="ARBA" id="ARBA00022857"/>
    </source>
</evidence>
<keyword evidence="2" id="KW-0521">NADP</keyword>
<comment type="similarity">
    <text evidence="6">Belongs to the short-chain dehydrogenases/reductases (SDR) family. ERG27 subfamily.</text>
</comment>
<keyword evidence="1" id="KW-0444">Lipid biosynthesis</keyword>
<keyword evidence="4 8" id="KW-0560">Oxidoreductase</keyword>
<gene>
    <name evidence="8" type="primary">ERG27</name>
    <name evidence="8" type="ORF">VKT23_002631</name>
</gene>
<name>A0ABR1K3Q4_9AGAR</name>
<evidence type="ECO:0000256" key="1">
    <source>
        <dbReference type="ARBA" id="ARBA00022516"/>
    </source>
</evidence>
<evidence type="ECO:0000256" key="4">
    <source>
        <dbReference type="ARBA" id="ARBA00023002"/>
    </source>
</evidence>
<dbReference type="SUPFAM" id="SSF51735">
    <property type="entry name" value="NAD(P)-binding Rossmann-fold domains"/>
    <property type="match status" value="1"/>
</dbReference>
<evidence type="ECO:0000313" key="8">
    <source>
        <dbReference type="EMBL" id="KAK7471222.1"/>
    </source>
</evidence>
<dbReference type="EMBL" id="JBANRG010000002">
    <property type="protein sequence ID" value="KAK7471222.1"/>
    <property type="molecule type" value="Genomic_DNA"/>
</dbReference>
<evidence type="ECO:0000313" key="9">
    <source>
        <dbReference type="Proteomes" id="UP001498398"/>
    </source>
</evidence>
<evidence type="ECO:0000256" key="7">
    <source>
        <dbReference type="SAM" id="MobiDB-lite"/>
    </source>
</evidence>
<proteinExistence type="inferred from homology"/>
<dbReference type="PANTHER" id="PTHR43647:SF1">
    <property type="entry name" value="3-KETO-STEROID REDUCTASE ERG27"/>
    <property type="match status" value="1"/>
</dbReference>
<evidence type="ECO:0000256" key="6">
    <source>
        <dbReference type="ARBA" id="ARBA00023593"/>
    </source>
</evidence>
<sequence length="439" mass="50235">MQQPVIVVTGANGGVGYGICQRLLFQLSEPNPTDINIIATDSSNSYSNSPNNPDGDTRRHADEFPLPCEGITLIMGCRSLKRAEAAKMKLLRSFDAHVERLKRREGYTGHAERFRKNVRVEIHEVNLAMISSISSFVEELKANYPYVSHLIFNAGVAPFCGMDWVKLFKQMTMSPMQAITAPKFYKQTWGERSLDGYGWVWQCNVFGHYFMVCFLHRRNDLIYAFRRQYKALNSMLTTKKYPFDTRVIWTSSLEARKTYDSEDWQLKETEDPYGSSKYQMELISSHLDRVSLKTTSESEKRVRHFVAHPGVCHTDIAREMIIPVLQYVKLWTFYLGRLFGSPNHTISLENGAVSVVWLSIISLAALSGLVDKSNPKAPVKFAAQTDWWGNSRVGVQEVGDWEKNQAEAEKLVQRCEGLCREIEEEKRQPLMSETATERM</sequence>
<dbReference type="EC" id="1.1.1.270" evidence="8"/>